<protein>
    <submittedName>
        <fullName evidence="3">NAD(P)-dependent dehydrogenase (Short-subunit alcohol dehydrogenase family)</fullName>
    </submittedName>
</protein>
<proteinExistence type="inferred from homology"/>
<dbReference type="FunFam" id="3.40.50.720:FF:000084">
    <property type="entry name" value="Short-chain dehydrogenase reductase"/>
    <property type="match status" value="1"/>
</dbReference>
<dbReference type="InterPro" id="IPR002347">
    <property type="entry name" value="SDR_fam"/>
</dbReference>
<evidence type="ECO:0000313" key="4">
    <source>
        <dbReference type="Proteomes" id="UP000321261"/>
    </source>
</evidence>
<dbReference type="RefSeq" id="WP_147255378.1">
    <property type="nucleotide sequence ID" value="NZ_VIWU01000001.1"/>
</dbReference>
<reference evidence="3 4" key="1">
    <citation type="submission" date="2019-06" db="EMBL/GenBank/DDBJ databases">
        <title>Sequencing the genomes of 1000 actinobacteria strains.</title>
        <authorList>
            <person name="Klenk H.-P."/>
        </authorList>
    </citation>
    <scope>NUCLEOTIDE SEQUENCE [LARGE SCALE GENOMIC DNA]</scope>
    <source>
        <strain evidence="3 4">DSM 45671</strain>
    </source>
</reference>
<keyword evidence="4" id="KW-1185">Reference proteome</keyword>
<comment type="similarity">
    <text evidence="1">Belongs to the short-chain dehydrogenases/reductases (SDR) family.</text>
</comment>
<dbReference type="AlphaFoldDB" id="A0A561SN33"/>
<comment type="caution">
    <text evidence="3">The sequence shown here is derived from an EMBL/GenBank/DDBJ whole genome shotgun (WGS) entry which is preliminary data.</text>
</comment>
<organism evidence="3 4">
    <name type="scientific">Pseudonocardia hierapolitana</name>
    <dbReference type="NCBI Taxonomy" id="1128676"/>
    <lineage>
        <taxon>Bacteria</taxon>
        <taxon>Bacillati</taxon>
        <taxon>Actinomycetota</taxon>
        <taxon>Actinomycetes</taxon>
        <taxon>Pseudonocardiales</taxon>
        <taxon>Pseudonocardiaceae</taxon>
        <taxon>Pseudonocardia</taxon>
    </lineage>
</organism>
<name>A0A561SN33_9PSEU</name>
<keyword evidence="2" id="KW-0560">Oxidoreductase</keyword>
<evidence type="ECO:0000313" key="3">
    <source>
        <dbReference type="EMBL" id="TWF76273.1"/>
    </source>
</evidence>
<dbReference type="PRINTS" id="PR00081">
    <property type="entry name" value="GDHRDH"/>
</dbReference>
<dbReference type="SUPFAM" id="SSF51735">
    <property type="entry name" value="NAD(P)-binding Rossmann-fold domains"/>
    <property type="match status" value="1"/>
</dbReference>
<accession>A0A561SN33</accession>
<gene>
    <name evidence="3" type="ORF">FHX44_112163</name>
</gene>
<evidence type="ECO:0000256" key="2">
    <source>
        <dbReference type="ARBA" id="ARBA00023002"/>
    </source>
</evidence>
<sequence length="249" mass="25085">MDLGLRDTAALVTGGSRGIGLAVAAALAAEGARVALLGRDTAALAAAAEVVGPGTVTVRADTTADAEVRAAVDESVAELGRLDALVNCAAPRAEPGRPSGLSGLDDEDFLRQVDTKALGYARVVRAAVPHLLAARGGRVVNISGMNARRTGSITGSVRNIAVVALTKNLADELGRSGITVTCVHPGLTLTERVQQDPAFREAASNNGLGRPVTAEEVAAVVTFLASPRATAANGAVITVDGGTPGPIWT</sequence>
<dbReference type="GO" id="GO:0016616">
    <property type="term" value="F:oxidoreductase activity, acting on the CH-OH group of donors, NAD or NADP as acceptor"/>
    <property type="evidence" value="ECO:0007669"/>
    <property type="project" value="TreeGrafter"/>
</dbReference>
<dbReference type="Proteomes" id="UP000321261">
    <property type="component" value="Unassembled WGS sequence"/>
</dbReference>
<evidence type="ECO:0000256" key="1">
    <source>
        <dbReference type="ARBA" id="ARBA00006484"/>
    </source>
</evidence>
<dbReference type="Gene3D" id="3.40.50.720">
    <property type="entry name" value="NAD(P)-binding Rossmann-like Domain"/>
    <property type="match status" value="1"/>
</dbReference>
<dbReference type="PANTHER" id="PTHR42760:SF133">
    <property type="entry name" value="3-OXOACYL-[ACYL-CARRIER-PROTEIN] REDUCTASE"/>
    <property type="match status" value="1"/>
</dbReference>
<dbReference type="CDD" id="cd05233">
    <property type="entry name" value="SDR_c"/>
    <property type="match status" value="1"/>
</dbReference>
<dbReference type="OrthoDB" id="3208554at2"/>
<dbReference type="PANTHER" id="PTHR42760">
    <property type="entry name" value="SHORT-CHAIN DEHYDROGENASES/REDUCTASES FAMILY MEMBER"/>
    <property type="match status" value="1"/>
</dbReference>
<dbReference type="InterPro" id="IPR036291">
    <property type="entry name" value="NAD(P)-bd_dom_sf"/>
</dbReference>
<dbReference type="EMBL" id="VIWU01000001">
    <property type="protein sequence ID" value="TWF76273.1"/>
    <property type="molecule type" value="Genomic_DNA"/>
</dbReference>
<dbReference type="Pfam" id="PF13561">
    <property type="entry name" value="adh_short_C2"/>
    <property type="match status" value="1"/>
</dbReference>